<organism evidence="1">
    <name type="scientific">Triticum urartu</name>
    <name type="common">Red wild einkorn</name>
    <name type="synonym">Crithodium urartu</name>
    <dbReference type="NCBI Taxonomy" id="4572"/>
    <lineage>
        <taxon>Eukaryota</taxon>
        <taxon>Viridiplantae</taxon>
        <taxon>Streptophyta</taxon>
        <taxon>Embryophyta</taxon>
        <taxon>Tracheophyta</taxon>
        <taxon>Spermatophyta</taxon>
        <taxon>Magnoliopsida</taxon>
        <taxon>Liliopsida</taxon>
        <taxon>Poales</taxon>
        <taxon>Poaceae</taxon>
        <taxon>BOP clade</taxon>
        <taxon>Pooideae</taxon>
        <taxon>Triticodae</taxon>
        <taxon>Triticeae</taxon>
        <taxon>Triticinae</taxon>
        <taxon>Triticum</taxon>
    </lineage>
</organism>
<proteinExistence type="predicted"/>
<gene>
    <name evidence="1" type="ORF">TRIUR3_07156</name>
</gene>
<dbReference type="AlphaFoldDB" id="M8A1A3"/>
<reference evidence="1" key="1">
    <citation type="journal article" date="2013" name="Nature">
        <title>Draft genome of the wheat A-genome progenitor Triticum urartu.</title>
        <authorList>
            <person name="Ling H.Q."/>
            <person name="Zhao S."/>
            <person name="Liu D."/>
            <person name="Wang J."/>
            <person name="Sun H."/>
            <person name="Zhang C."/>
            <person name="Fan H."/>
            <person name="Li D."/>
            <person name="Dong L."/>
            <person name="Tao Y."/>
            <person name="Gao C."/>
            <person name="Wu H."/>
            <person name="Li Y."/>
            <person name="Cui Y."/>
            <person name="Guo X."/>
            <person name="Zheng S."/>
            <person name="Wang B."/>
            <person name="Yu K."/>
            <person name="Liang Q."/>
            <person name="Yang W."/>
            <person name="Lou X."/>
            <person name="Chen J."/>
            <person name="Feng M."/>
            <person name="Jian J."/>
            <person name="Zhang X."/>
            <person name="Luo G."/>
            <person name="Jiang Y."/>
            <person name="Liu J."/>
            <person name="Wang Z."/>
            <person name="Sha Y."/>
            <person name="Zhang B."/>
            <person name="Wu H."/>
            <person name="Tang D."/>
            <person name="Shen Q."/>
            <person name="Xue P."/>
            <person name="Zou S."/>
            <person name="Wang X."/>
            <person name="Liu X."/>
            <person name="Wang F."/>
            <person name="Yang Y."/>
            <person name="An X."/>
            <person name="Dong Z."/>
            <person name="Zhang K."/>
            <person name="Zhang X."/>
            <person name="Luo M.C."/>
            <person name="Dvorak J."/>
            <person name="Tong Y."/>
            <person name="Wang J."/>
            <person name="Yang H."/>
            <person name="Li Z."/>
            <person name="Wang D."/>
            <person name="Zhang A."/>
            <person name="Wang J."/>
        </authorList>
    </citation>
    <scope>NUCLEOTIDE SEQUENCE</scope>
</reference>
<evidence type="ECO:0000313" key="1">
    <source>
        <dbReference type="EMBL" id="EMS66062.1"/>
    </source>
</evidence>
<accession>M8A1A3</accession>
<name>M8A1A3_TRIUA</name>
<protein>
    <submittedName>
        <fullName evidence="1">Uncharacterized protein</fullName>
    </submittedName>
</protein>
<dbReference type="EMBL" id="KD036482">
    <property type="protein sequence ID" value="EMS66062.1"/>
    <property type="molecule type" value="Genomic_DNA"/>
</dbReference>
<sequence>MASGSGWASLSSFLPWSRSMVHPWGCSGIGQDARLQCGTAAMLFGAIHGVVHIAHAVWSMGTCNAKMLRFVYKKYELI</sequence>